<evidence type="ECO:0000313" key="1">
    <source>
        <dbReference type="EMBL" id="SNQ60463.1"/>
    </source>
</evidence>
<keyword evidence="2" id="KW-1185">Reference proteome</keyword>
<gene>
    <name evidence="1" type="ORF">MNV_1820004</name>
</gene>
<dbReference type="Proteomes" id="UP000218615">
    <property type="component" value="Unassembled WGS sequence"/>
</dbReference>
<dbReference type="OrthoDB" id="135955at2157"/>
<dbReference type="Pfam" id="PF20242">
    <property type="entry name" value="Emfourin"/>
    <property type="match status" value="1"/>
</dbReference>
<proteinExistence type="predicted"/>
<accession>A0A284VMM0</accession>
<sequence>MRIDFEFSGGYANLRYGYHANTDELPEDVARELLSLVESSGIFKIQQSEVAPTSAGPPDVFFYRLSLYDAKRRISLSFNDVTAPAALHPLLALLRKLAMEQAGKER</sequence>
<protein>
    <submittedName>
        <fullName evidence="1">Uncharacterized protein</fullName>
    </submittedName>
</protein>
<organism evidence="1 2">
    <name type="scientific">Candidatus Methanoperedens nitratireducens</name>
    <dbReference type="NCBI Taxonomy" id="1392998"/>
    <lineage>
        <taxon>Archaea</taxon>
        <taxon>Methanobacteriati</taxon>
        <taxon>Methanobacteriota</taxon>
        <taxon>Stenosarchaea group</taxon>
        <taxon>Methanomicrobia</taxon>
        <taxon>Methanosarcinales</taxon>
        <taxon>ANME-2 cluster</taxon>
        <taxon>Candidatus Methanoperedentaceae</taxon>
        <taxon>Candidatus Methanoperedens</taxon>
    </lineage>
</organism>
<dbReference type="EMBL" id="FZMP01000093">
    <property type="protein sequence ID" value="SNQ60463.1"/>
    <property type="molecule type" value="Genomic_DNA"/>
</dbReference>
<dbReference type="RefSeq" id="WP_096204822.1">
    <property type="nucleotide sequence ID" value="NZ_FZMP01000093.1"/>
</dbReference>
<dbReference type="InterPro" id="IPR049457">
    <property type="entry name" value="Emfourin"/>
</dbReference>
<dbReference type="AlphaFoldDB" id="A0A284VMM0"/>
<reference evidence="2" key="1">
    <citation type="submission" date="2017-06" db="EMBL/GenBank/DDBJ databases">
        <authorList>
            <person name="Cremers G."/>
        </authorList>
    </citation>
    <scope>NUCLEOTIDE SEQUENCE [LARGE SCALE GENOMIC DNA]</scope>
</reference>
<evidence type="ECO:0000313" key="2">
    <source>
        <dbReference type="Proteomes" id="UP000218615"/>
    </source>
</evidence>
<name>A0A284VMM0_9EURY</name>